<dbReference type="GO" id="GO:0051301">
    <property type="term" value="P:cell division"/>
    <property type="evidence" value="ECO:0007669"/>
    <property type="project" value="UniProtKB-KW"/>
</dbReference>
<accession>A0A9P7VBW2</accession>
<dbReference type="FunFam" id="1.10.472.10:FF:000080">
    <property type="entry name" value="G1/S-specific cyclin"/>
    <property type="match status" value="1"/>
</dbReference>
<dbReference type="InterPro" id="IPR013763">
    <property type="entry name" value="Cyclin-like_dom"/>
</dbReference>
<dbReference type="GO" id="GO:0051726">
    <property type="term" value="P:regulation of cell cycle"/>
    <property type="evidence" value="ECO:0007669"/>
    <property type="project" value="UniProtKB-ARBA"/>
</dbReference>
<evidence type="ECO:0000256" key="4">
    <source>
        <dbReference type="ARBA" id="ARBA00023306"/>
    </source>
</evidence>
<evidence type="ECO:0000313" key="7">
    <source>
        <dbReference type="EMBL" id="KAG7195236.1"/>
    </source>
</evidence>
<dbReference type="SUPFAM" id="SSF47954">
    <property type="entry name" value="Cyclin-like"/>
    <property type="match status" value="1"/>
</dbReference>
<evidence type="ECO:0000313" key="8">
    <source>
        <dbReference type="Proteomes" id="UP000790833"/>
    </source>
</evidence>
<dbReference type="PANTHER" id="PTHR10177">
    <property type="entry name" value="CYCLINS"/>
    <property type="match status" value="1"/>
</dbReference>
<dbReference type="SMART" id="SM00385">
    <property type="entry name" value="CYCLIN"/>
    <property type="match status" value="1"/>
</dbReference>
<dbReference type="Proteomes" id="UP000790833">
    <property type="component" value="Unassembled WGS sequence"/>
</dbReference>
<dbReference type="CDD" id="cd20559">
    <property type="entry name" value="CYCLIN_ScCLN_like"/>
    <property type="match status" value="1"/>
</dbReference>
<dbReference type="PROSITE" id="PS00292">
    <property type="entry name" value="CYCLINS"/>
    <property type="match status" value="1"/>
</dbReference>
<keyword evidence="3 5" id="KW-0195">Cyclin</keyword>
<keyword evidence="8" id="KW-1185">Reference proteome</keyword>
<reference evidence="7" key="1">
    <citation type="submission" date="2021-03" db="EMBL/GenBank/DDBJ databases">
        <authorList>
            <person name="Palmer J.M."/>
        </authorList>
    </citation>
    <scope>NUCLEOTIDE SEQUENCE</scope>
    <source>
        <strain evidence="7">ARV_011</strain>
    </source>
</reference>
<dbReference type="GeneID" id="66117136"/>
<evidence type="ECO:0000256" key="2">
    <source>
        <dbReference type="ARBA" id="ARBA00022618"/>
    </source>
</evidence>
<keyword evidence="4" id="KW-0131">Cell cycle</keyword>
<dbReference type="GO" id="GO:0016538">
    <property type="term" value="F:cyclin-dependent protein serine/threonine kinase regulator activity"/>
    <property type="evidence" value="ECO:0007669"/>
    <property type="project" value="UniProtKB-ARBA"/>
</dbReference>
<dbReference type="Gene3D" id="1.10.472.10">
    <property type="entry name" value="Cyclin-like"/>
    <property type="match status" value="1"/>
</dbReference>
<evidence type="ECO:0000259" key="6">
    <source>
        <dbReference type="SMART" id="SM00385"/>
    </source>
</evidence>
<dbReference type="InterPro" id="IPR039361">
    <property type="entry name" value="Cyclin"/>
</dbReference>
<feature type="domain" description="Cyclin-like" evidence="6">
    <location>
        <begin position="77"/>
        <end position="163"/>
    </location>
</feature>
<dbReference type="EMBL" id="JAHMUF010000004">
    <property type="protein sequence ID" value="KAG7195236.1"/>
    <property type="molecule type" value="Genomic_DNA"/>
</dbReference>
<dbReference type="RefSeq" id="XP_043050783.1">
    <property type="nucleotide sequence ID" value="XM_043194459.1"/>
</dbReference>
<dbReference type="InterPro" id="IPR036915">
    <property type="entry name" value="Cyclin-like_sf"/>
</dbReference>
<evidence type="ECO:0000256" key="1">
    <source>
        <dbReference type="ARBA" id="ARBA00008742"/>
    </source>
</evidence>
<dbReference type="InterPro" id="IPR048258">
    <property type="entry name" value="Cyclins_cyclin-box"/>
</dbReference>
<protein>
    <recommendedName>
        <fullName evidence="6">Cyclin-like domain-containing protein</fullName>
    </recommendedName>
</protein>
<evidence type="ECO:0000256" key="3">
    <source>
        <dbReference type="ARBA" id="ARBA00023127"/>
    </source>
</evidence>
<dbReference type="AlphaFoldDB" id="A0A9P7VBW2"/>
<organism evidence="7 8">
    <name type="scientific">Scheffersomyces spartinae</name>
    <dbReference type="NCBI Taxonomy" id="45513"/>
    <lineage>
        <taxon>Eukaryota</taxon>
        <taxon>Fungi</taxon>
        <taxon>Dikarya</taxon>
        <taxon>Ascomycota</taxon>
        <taxon>Saccharomycotina</taxon>
        <taxon>Pichiomycetes</taxon>
        <taxon>Debaryomycetaceae</taxon>
        <taxon>Scheffersomyces</taxon>
    </lineage>
</organism>
<keyword evidence="2" id="KW-0132">Cell division</keyword>
<dbReference type="InterPro" id="IPR006671">
    <property type="entry name" value="Cyclin_N"/>
</dbReference>
<sequence length="614" mass="68901">MLSPDRFHQIRIYMAQLKAVNINLQQMEFKAHSGSVSEYQLDVLSHLLDQETKSLPNLRLIQQQPQINLNMRPLLLDFLLEVINKSKMSKATFPLAVNLIDRYCSTRIVKKHHFQLLGLTCLWVACKNLDSKFKVPNLEDLRRMCCKSYDKKLFLEMENHLLISLNWSINAPTYDTYIDLFLNLLLAGSKNASLNMSSETSSKFEAFNRLLVSDVKILSLFVCELMQFYPNIYFSFTTIQIAICAVITSMLILEIPININSYLKFFNDVVRISKQEDDCDRPLYVVNNIESVTVYTENGMCEMPSPLASPKNVTLPTSAIRSLMETRGFTVSSPTDSPASNYSIDHKEVLSFSSFNQLYSNLVKILKSPPNSIRTKYFSEEGKYVRLMRAVIDFANMNRRLYASIKSGTNVSFMNPANSQLGVGSKAVNGSKPRVRRISTMEPVTPNTPKCNGNHYCSPPTPVSSNISPKDKEPGPFLSIQHQQQPTARQASATEVRARKRTFEDAVAIANSSSTGVFSKSVTINPAITTAEVISAIGTGNRIISGKAESLFEFQHNESSNSLFTASIPEGEEMDCDKMAARVISGTSQQQRCQYSVGGDMKRCKSQPQLSNFL</sequence>
<gene>
    <name evidence="7" type="ORF">KQ657_003762</name>
</gene>
<comment type="similarity">
    <text evidence="1 5">Belongs to the cyclin family.</text>
</comment>
<name>A0A9P7VBW2_9ASCO</name>
<dbReference type="Pfam" id="PF00134">
    <property type="entry name" value="Cyclin_N"/>
    <property type="match status" value="1"/>
</dbReference>
<dbReference type="OrthoDB" id="5590282at2759"/>
<evidence type="ECO:0000256" key="5">
    <source>
        <dbReference type="RuleBase" id="RU000383"/>
    </source>
</evidence>
<comment type="caution">
    <text evidence="7">The sequence shown here is derived from an EMBL/GenBank/DDBJ whole genome shotgun (WGS) entry which is preliminary data.</text>
</comment>
<proteinExistence type="inferred from homology"/>